<dbReference type="EMBL" id="PEBI01000001">
    <property type="protein sequence ID" value="PJM73846.1"/>
    <property type="molecule type" value="Genomic_DNA"/>
</dbReference>
<dbReference type="Proteomes" id="UP000229095">
    <property type="component" value="Unassembled WGS sequence"/>
</dbReference>
<dbReference type="OrthoDB" id="2374094at2"/>
<comment type="caution">
    <text evidence="2">The sequence shown here is derived from an EMBL/GenBank/DDBJ whole genome shotgun (WGS) entry which is preliminary data.</text>
</comment>
<keyword evidence="3" id="KW-1185">Reference proteome</keyword>
<dbReference type="InterPro" id="IPR036388">
    <property type="entry name" value="WH-like_DNA-bd_sf"/>
</dbReference>
<protein>
    <submittedName>
        <fullName evidence="2">PadR family transcriptional regulator</fullName>
    </submittedName>
</protein>
<name>A0A2M9HAK2_9BIFI</name>
<accession>A0A2M9HAK2</accession>
<reference evidence="2 3" key="1">
    <citation type="submission" date="2017-10" db="EMBL/GenBank/DDBJ databases">
        <title>Draft genome sequences of strains TRE 1, TRE 9, TRE H and TRI 7, isolated from tamarins, belonging to four potential novel Bifidobacterium species.</title>
        <authorList>
            <person name="Mattarelli P."/>
            <person name="Modesto M."/>
            <person name="Puglisi E."/>
            <person name="Morelli L."/>
            <person name="Spezio C."/>
            <person name="Bonetti A."/>
            <person name="Sandri C."/>
        </authorList>
    </citation>
    <scope>NUCLEOTIDE SEQUENCE [LARGE SCALE GENOMIC DNA]</scope>
    <source>
        <strain evidence="3">TRE1</strain>
    </source>
</reference>
<dbReference type="InterPro" id="IPR036390">
    <property type="entry name" value="WH_DNA-bd_sf"/>
</dbReference>
<dbReference type="PANTHER" id="PTHR33169:SF26">
    <property type="entry name" value="CONSERVED PROTEIN"/>
    <property type="match status" value="1"/>
</dbReference>
<dbReference type="RefSeq" id="WP_100509992.1">
    <property type="nucleotide sequence ID" value="NZ_PEBI01000001.1"/>
</dbReference>
<proteinExistence type="predicted"/>
<dbReference type="Gene3D" id="1.10.10.10">
    <property type="entry name" value="Winged helix-like DNA-binding domain superfamily/Winged helix DNA-binding domain"/>
    <property type="match status" value="1"/>
</dbReference>
<dbReference type="InterPro" id="IPR005149">
    <property type="entry name" value="Tscrpt_reg_PadR_N"/>
</dbReference>
<evidence type="ECO:0000313" key="3">
    <source>
        <dbReference type="Proteomes" id="UP000229095"/>
    </source>
</evidence>
<organism evidence="2 3">
    <name type="scientific">Bifidobacterium primatium</name>
    <dbReference type="NCBI Taxonomy" id="2045438"/>
    <lineage>
        <taxon>Bacteria</taxon>
        <taxon>Bacillati</taxon>
        <taxon>Actinomycetota</taxon>
        <taxon>Actinomycetes</taxon>
        <taxon>Bifidobacteriales</taxon>
        <taxon>Bifidobacteriaceae</taxon>
        <taxon>Bifidobacterium</taxon>
    </lineage>
</organism>
<sequence length="185" mass="21328">MSVIEMMILGFLSERCMCGYELRKKMEQLQGFARKFSDGAIYPATSRLVKAGLISERSEPRDGRQRRVFTLLDAGRARLIDELRNADGFYITDITKWTIVLTFLSVVPDKNDRDAVLRRRYDLLSRQDVHFFYCDAGNPLSIDQIDDPYRRGIIRVHDAEIASELAWLREELDMTDDSSDHGTDA</sequence>
<dbReference type="Pfam" id="PF03551">
    <property type="entry name" value="PadR"/>
    <property type="match status" value="1"/>
</dbReference>
<dbReference type="SUPFAM" id="SSF46785">
    <property type="entry name" value="Winged helix' DNA-binding domain"/>
    <property type="match status" value="1"/>
</dbReference>
<evidence type="ECO:0000313" key="2">
    <source>
        <dbReference type="EMBL" id="PJM73846.1"/>
    </source>
</evidence>
<evidence type="ECO:0000259" key="1">
    <source>
        <dbReference type="Pfam" id="PF03551"/>
    </source>
</evidence>
<feature type="domain" description="Transcription regulator PadR N-terminal" evidence="1">
    <location>
        <begin position="8"/>
        <end position="79"/>
    </location>
</feature>
<gene>
    <name evidence="2" type="ORF">CS006_01345</name>
</gene>
<dbReference type="InterPro" id="IPR052509">
    <property type="entry name" value="Metal_resp_DNA-bind_regulator"/>
</dbReference>
<dbReference type="PANTHER" id="PTHR33169">
    <property type="entry name" value="PADR-FAMILY TRANSCRIPTIONAL REGULATOR"/>
    <property type="match status" value="1"/>
</dbReference>
<dbReference type="AlphaFoldDB" id="A0A2M9HAK2"/>